<name>A0A8X6XU62_9ARAC</name>
<dbReference type="Proteomes" id="UP000886998">
    <property type="component" value="Unassembled WGS sequence"/>
</dbReference>
<sequence length="95" mass="11137">MLLGQCLRLSWDLLVFGEFSRLKLRLDSTITSRGVHRFTSKIINIVNEQRKTYNDTSGIMYRFKEIISKFTTQDVADPTKSCSIFWEAHIQTSRF</sequence>
<evidence type="ECO:0000313" key="2">
    <source>
        <dbReference type="Proteomes" id="UP000886998"/>
    </source>
</evidence>
<protein>
    <submittedName>
        <fullName evidence="1">Uncharacterized protein</fullName>
    </submittedName>
</protein>
<keyword evidence="2" id="KW-1185">Reference proteome</keyword>
<evidence type="ECO:0000313" key="1">
    <source>
        <dbReference type="EMBL" id="GFY58735.1"/>
    </source>
</evidence>
<dbReference type="AlphaFoldDB" id="A0A8X6XU62"/>
<comment type="caution">
    <text evidence="1">The sequence shown here is derived from an EMBL/GenBank/DDBJ whole genome shotgun (WGS) entry which is preliminary data.</text>
</comment>
<organism evidence="1 2">
    <name type="scientific">Trichonephila inaurata madagascariensis</name>
    <dbReference type="NCBI Taxonomy" id="2747483"/>
    <lineage>
        <taxon>Eukaryota</taxon>
        <taxon>Metazoa</taxon>
        <taxon>Ecdysozoa</taxon>
        <taxon>Arthropoda</taxon>
        <taxon>Chelicerata</taxon>
        <taxon>Arachnida</taxon>
        <taxon>Araneae</taxon>
        <taxon>Araneomorphae</taxon>
        <taxon>Entelegynae</taxon>
        <taxon>Araneoidea</taxon>
        <taxon>Nephilidae</taxon>
        <taxon>Trichonephila</taxon>
        <taxon>Trichonephila inaurata</taxon>
    </lineage>
</organism>
<proteinExistence type="predicted"/>
<dbReference type="EMBL" id="BMAV01012223">
    <property type="protein sequence ID" value="GFY58735.1"/>
    <property type="molecule type" value="Genomic_DNA"/>
</dbReference>
<gene>
    <name evidence="1" type="ORF">TNIN_26631</name>
</gene>
<accession>A0A8X6XU62</accession>
<reference evidence="1" key="1">
    <citation type="submission" date="2020-08" db="EMBL/GenBank/DDBJ databases">
        <title>Multicomponent nature underlies the extraordinary mechanical properties of spider dragline silk.</title>
        <authorList>
            <person name="Kono N."/>
            <person name="Nakamura H."/>
            <person name="Mori M."/>
            <person name="Yoshida Y."/>
            <person name="Ohtoshi R."/>
            <person name="Malay A.D."/>
            <person name="Moran D.A.P."/>
            <person name="Tomita M."/>
            <person name="Numata K."/>
            <person name="Arakawa K."/>
        </authorList>
    </citation>
    <scope>NUCLEOTIDE SEQUENCE</scope>
</reference>